<name>A0A1G6YDE6_9ACTN</name>
<evidence type="ECO:0000256" key="1">
    <source>
        <dbReference type="SAM" id="MobiDB-lite"/>
    </source>
</evidence>
<accession>A0A1G6YDE6</accession>
<dbReference type="AlphaFoldDB" id="A0A1G6YDE6"/>
<keyword evidence="3" id="KW-1185">Reference proteome</keyword>
<evidence type="ECO:0000313" key="2">
    <source>
        <dbReference type="EMBL" id="SDD87606.1"/>
    </source>
</evidence>
<gene>
    <name evidence="2" type="ORF">SAMN05216270_108238</name>
</gene>
<dbReference type="RefSeq" id="WP_143014936.1">
    <property type="nucleotide sequence ID" value="NZ_FNAD01000008.1"/>
</dbReference>
<organism evidence="2 3">
    <name type="scientific">Glycomyces harbinensis</name>
    <dbReference type="NCBI Taxonomy" id="58114"/>
    <lineage>
        <taxon>Bacteria</taxon>
        <taxon>Bacillati</taxon>
        <taxon>Actinomycetota</taxon>
        <taxon>Actinomycetes</taxon>
        <taxon>Glycomycetales</taxon>
        <taxon>Glycomycetaceae</taxon>
        <taxon>Glycomyces</taxon>
    </lineage>
</organism>
<dbReference type="EMBL" id="FNAD01000008">
    <property type="protein sequence ID" value="SDD87606.1"/>
    <property type="molecule type" value="Genomic_DNA"/>
</dbReference>
<feature type="compositionally biased region" description="Basic and acidic residues" evidence="1">
    <location>
        <begin position="113"/>
        <end position="125"/>
    </location>
</feature>
<dbReference type="Proteomes" id="UP000198949">
    <property type="component" value="Unassembled WGS sequence"/>
</dbReference>
<feature type="region of interest" description="Disordered" evidence="1">
    <location>
        <begin position="94"/>
        <end position="125"/>
    </location>
</feature>
<protein>
    <recommendedName>
        <fullName evidence="4">ANTAR domain-containing protein</fullName>
    </recommendedName>
</protein>
<evidence type="ECO:0008006" key="4">
    <source>
        <dbReference type="Google" id="ProtNLM"/>
    </source>
</evidence>
<proteinExistence type="predicted"/>
<dbReference type="OrthoDB" id="5195975at2"/>
<evidence type="ECO:0000313" key="3">
    <source>
        <dbReference type="Proteomes" id="UP000198949"/>
    </source>
</evidence>
<reference evidence="3" key="1">
    <citation type="submission" date="2016-10" db="EMBL/GenBank/DDBJ databases">
        <authorList>
            <person name="Varghese N."/>
            <person name="Submissions S."/>
        </authorList>
    </citation>
    <scope>NUCLEOTIDE SEQUENCE [LARGE SCALE GENOMIC DNA]</scope>
    <source>
        <strain evidence="3">CGMCC 4.3516</strain>
    </source>
</reference>
<sequence length="125" mass="13767">MNGFEQPRKPSNRVLAATRAGQIRRQRLAEAREREARIEQTVVDILAAKFAISEAHLTIAEGVRQLKLLGETQDSIAGLCELSIGEVRAASAFAREHTPTTEPKAITAPIRTLNDEEARDAHGER</sequence>